<reference evidence="1" key="1">
    <citation type="submission" date="2022-12" db="EMBL/GenBank/DDBJ databases">
        <title>Genome Sequence of Lasiodiplodia mahajangana.</title>
        <authorList>
            <person name="Buettner E."/>
        </authorList>
    </citation>
    <scope>NUCLEOTIDE SEQUENCE</scope>
    <source>
        <strain evidence="1">VT137</strain>
    </source>
</reference>
<protein>
    <submittedName>
        <fullName evidence="1">Uncharacterized protein</fullName>
    </submittedName>
</protein>
<name>A0ACC2JZU1_9PEZI</name>
<proteinExistence type="predicted"/>
<accession>A0ACC2JZU1</accession>
<organism evidence="1 2">
    <name type="scientific">Lasiodiplodia mahajangana</name>
    <dbReference type="NCBI Taxonomy" id="1108764"/>
    <lineage>
        <taxon>Eukaryota</taxon>
        <taxon>Fungi</taxon>
        <taxon>Dikarya</taxon>
        <taxon>Ascomycota</taxon>
        <taxon>Pezizomycotina</taxon>
        <taxon>Dothideomycetes</taxon>
        <taxon>Dothideomycetes incertae sedis</taxon>
        <taxon>Botryosphaeriales</taxon>
        <taxon>Botryosphaeriaceae</taxon>
        <taxon>Lasiodiplodia</taxon>
    </lineage>
</organism>
<evidence type="ECO:0000313" key="1">
    <source>
        <dbReference type="EMBL" id="KAJ8133068.1"/>
    </source>
</evidence>
<comment type="caution">
    <text evidence="1">The sequence shown here is derived from an EMBL/GenBank/DDBJ whole genome shotgun (WGS) entry which is preliminary data.</text>
</comment>
<dbReference type="EMBL" id="JAPUUL010000049">
    <property type="protein sequence ID" value="KAJ8133068.1"/>
    <property type="molecule type" value="Genomic_DNA"/>
</dbReference>
<keyword evidence="2" id="KW-1185">Reference proteome</keyword>
<evidence type="ECO:0000313" key="2">
    <source>
        <dbReference type="Proteomes" id="UP001153332"/>
    </source>
</evidence>
<gene>
    <name evidence="1" type="ORF">O1611_g561</name>
</gene>
<sequence>MSPNPKDIAPDVLAMLPAELQAQAPFYDETTQPKIKATLAVCTIIAYVALGLRLYARHITKQAFGLDDLFACLAVVFTTVSIALVAYITHLGVGRHEIVIVLEHIEYFDALNKTLIVGSVIYLPVIFSIKASALFLYCRIFPNRRLRAVCYAILVVSALYSIASILVVTIACLPSIPPTTEQPVAQLKCAGEQLIDILLAILITNVVLDAIILCLPLPLIWRLQTTLRRKLQLTLVFTLGSFIFIVSILRVVAVRKLDLFDDNWYATDVELWSIAESAVGILTVSLPVMQPLLRRCIYRKDRSTRITATPKNSNPGQNQNRSGGGPISLLTFGRSGIKGPSGRKRHGLDMTTMATLTTVDTNLDDSMAKLVPEDRNSHDGEHVKPVGCRENAIAQPSSWA</sequence>
<dbReference type="Proteomes" id="UP001153332">
    <property type="component" value="Unassembled WGS sequence"/>
</dbReference>